<evidence type="ECO:0000313" key="2">
    <source>
        <dbReference type="Proteomes" id="UP001226091"/>
    </source>
</evidence>
<name>A0ACD4RE15_9BACI</name>
<organism evidence="1 2">
    <name type="scientific">Metabacillus hrfriensis</name>
    <dbReference type="NCBI Taxonomy" id="3048891"/>
    <lineage>
        <taxon>Bacteria</taxon>
        <taxon>Bacillati</taxon>
        <taxon>Bacillota</taxon>
        <taxon>Bacilli</taxon>
        <taxon>Bacillales</taxon>
        <taxon>Bacillaceae</taxon>
        <taxon>Metabacillus</taxon>
    </lineage>
</organism>
<dbReference type="EMBL" id="CP126116">
    <property type="protein sequence ID" value="WHZ58636.1"/>
    <property type="molecule type" value="Genomic_DNA"/>
</dbReference>
<keyword evidence="2" id="KW-1185">Reference proteome</keyword>
<gene>
    <name evidence="1" type="ORF">QLQ22_04620</name>
</gene>
<dbReference type="Proteomes" id="UP001226091">
    <property type="component" value="Chromosome"/>
</dbReference>
<proteinExistence type="predicted"/>
<evidence type="ECO:0000313" key="1">
    <source>
        <dbReference type="EMBL" id="WHZ58636.1"/>
    </source>
</evidence>
<sequence>MEVKFAEVSHAPIIHDLMIKAFMEYKDEVPPSSALEETIQSVVIALKDGEQGLISYVDNQPVGMVRFQLKEDGLYFYRLSVIPEKQGLGIAKKILGSLEDAAIKKGVTTIFCKVRMTVPKNIKLYRSTGYGIYDEEVVHKPNGINIKVVSMKKRLDLGKHHNN</sequence>
<reference evidence="2" key="1">
    <citation type="journal article" date="2025" name="Aquaculture">
        <title>Assessment of the bioflocculant production and safety properties of Metabacillus hrfriensis sp. nov. based on phenotypic and whole-genome sequencing analysis.</title>
        <authorList>
            <person name="Zhang R."/>
            <person name="Zhao Z."/>
            <person name="Luo L."/>
            <person name="Wang S."/>
            <person name="Guo K."/>
            <person name="Xu W."/>
        </authorList>
    </citation>
    <scope>NUCLEOTIDE SEQUENCE [LARGE SCALE GENOMIC DNA]</scope>
    <source>
        <strain evidence="2">CT-WN-B3</strain>
    </source>
</reference>
<accession>A0ACD4RE15</accession>
<protein>
    <submittedName>
        <fullName evidence="1">GNAT family N-acetyltransferase</fullName>
    </submittedName>
</protein>